<evidence type="ECO:0000313" key="3">
    <source>
        <dbReference type="EMBL" id="MFC5297059.1"/>
    </source>
</evidence>
<dbReference type="RefSeq" id="WP_343925853.1">
    <property type="nucleotide sequence ID" value="NZ_BAAAIR010000048.1"/>
</dbReference>
<keyword evidence="2" id="KW-0472">Membrane</keyword>
<evidence type="ECO:0000313" key="4">
    <source>
        <dbReference type="Proteomes" id="UP001595937"/>
    </source>
</evidence>
<dbReference type="EMBL" id="JBHSLN010000018">
    <property type="protein sequence ID" value="MFC5297059.1"/>
    <property type="molecule type" value="Genomic_DNA"/>
</dbReference>
<name>A0ABW0FG50_9MICO</name>
<feature type="transmembrane region" description="Helical" evidence="2">
    <location>
        <begin position="155"/>
        <end position="175"/>
    </location>
</feature>
<feature type="transmembrane region" description="Helical" evidence="2">
    <location>
        <begin position="121"/>
        <end position="143"/>
    </location>
</feature>
<feature type="region of interest" description="Disordered" evidence="1">
    <location>
        <begin position="416"/>
        <end position="539"/>
    </location>
</feature>
<feature type="transmembrane region" description="Helical" evidence="2">
    <location>
        <begin position="378"/>
        <end position="405"/>
    </location>
</feature>
<feature type="transmembrane region" description="Helical" evidence="2">
    <location>
        <begin position="48"/>
        <end position="74"/>
    </location>
</feature>
<sequence>MNSTGDSIATPLVRGMIAAALSLGTVIALVVVPALAAQVAGTRSSATALDAIIIALNVLVLGHGGGIVLSTGVIDGAVTLTPFGLLGLLLLISILGMRRVGRALQLVRDDGVLRLRALRDAGSALGAYAGVYAIGMAVLAGIGRSTDSSPVVTSAIVSGAMVAVLGGVLGILWSLRREATSTIPGVRVLELLPAPFGDVARSVLLALVGLLGVGMLLSVVMMVVSVPEQSSLFDALDPGIVGGIVLTLVQLALLPLLAVWALVVLLGGTVGVGTSSSISLDGSATGVMPALPLLGAFPGPGDFSAWLWLLLVVPAVPVVVGALRLVRDVEDLERRDRITAWIAYPVAVVVGVLLLAGLSTGGIGEGRLVHLGPQMSSLILPLLGVVVVSTGVVLVALASPVVPWVRAQTAALRARVESAESAEGSEDAEFSGRSGRGEASGARADEGADGTADEVSSDDDRADDDRADDDRADDDRADDDRADGDRAGDDGDGDGDEDAHADDDRAAGDDHAAEGDHGGLDPDSRTTGIDGGVSRPSGR</sequence>
<dbReference type="InterPro" id="IPR045931">
    <property type="entry name" value="DUF6350"/>
</dbReference>
<comment type="caution">
    <text evidence="3">The sequence shown here is derived from an EMBL/GenBank/DDBJ whole genome shotgun (WGS) entry which is preliminary data.</text>
</comment>
<feature type="compositionally biased region" description="Acidic residues" evidence="1">
    <location>
        <begin position="490"/>
        <end position="501"/>
    </location>
</feature>
<feature type="transmembrane region" description="Helical" evidence="2">
    <location>
        <begin position="305"/>
        <end position="326"/>
    </location>
</feature>
<evidence type="ECO:0000256" key="2">
    <source>
        <dbReference type="SAM" id="Phobius"/>
    </source>
</evidence>
<feature type="compositionally biased region" description="Basic and acidic residues" evidence="1">
    <location>
        <begin position="502"/>
        <end position="524"/>
    </location>
</feature>
<gene>
    <name evidence="3" type="ORF">ACFPK8_06005</name>
</gene>
<accession>A0ABW0FG50</accession>
<dbReference type="GeneID" id="303298749"/>
<evidence type="ECO:0000256" key="1">
    <source>
        <dbReference type="SAM" id="MobiDB-lite"/>
    </source>
</evidence>
<feature type="transmembrane region" description="Helical" evidence="2">
    <location>
        <begin position="12"/>
        <end position="36"/>
    </location>
</feature>
<dbReference type="Proteomes" id="UP001595937">
    <property type="component" value="Unassembled WGS sequence"/>
</dbReference>
<feature type="compositionally biased region" description="Low complexity" evidence="1">
    <location>
        <begin position="431"/>
        <end position="442"/>
    </location>
</feature>
<feature type="transmembrane region" description="Helical" evidence="2">
    <location>
        <begin position="80"/>
        <end position="100"/>
    </location>
</feature>
<keyword evidence="4" id="KW-1185">Reference proteome</keyword>
<dbReference type="Pfam" id="PF19877">
    <property type="entry name" value="DUF6350"/>
    <property type="match status" value="1"/>
</dbReference>
<keyword evidence="2" id="KW-1133">Transmembrane helix</keyword>
<reference evidence="4" key="1">
    <citation type="journal article" date="2019" name="Int. J. Syst. Evol. Microbiol.">
        <title>The Global Catalogue of Microorganisms (GCM) 10K type strain sequencing project: providing services to taxonomists for standard genome sequencing and annotation.</title>
        <authorList>
            <consortium name="The Broad Institute Genomics Platform"/>
            <consortium name="The Broad Institute Genome Sequencing Center for Infectious Disease"/>
            <person name="Wu L."/>
            <person name="Ma J."/>
        </authorList>
    </citation>
    <scope>NUCLEOTIDE SEQUENCE [LARGE SCALE GENOMIC DNA]</scope>
    <source>
        <strain evidence="4">CGMCC 1.16455</strain>
    </source>
</reference>
<feature type="transmembrane region" description="Helical" evidence="2">
    <location>
        <begin position="203"/>
        <end position="224"/>
    </location>
</feature>
<organism evidence="3 4">
    <name type="scientific">Brachybacterium tyrofermentans</name>
    <dbReference type="NCBI Taxonomy" id="47848"/>
    <lineage>
        <taxon>Bacteria</taxon>
        <taxon>Bacillati</taxon>
        <taxon>Actinomycetota</taxon>
        <taxon>Actinomycetes</taxon>
        <taxon>Micrococcales</taxon>
        <taxon>Dermabacteraceae</taxon>
        <taxon>Brachybacterium</taxon>
    </lineage>
</organism>
<protein>
    <submittedName>
        <fullName evidence="3">DUF6350 family protein</fullName>
    </submittedName>
</protein>
<feature type="transmembrane region" description="Helical" evidence="2">
    <location>
        <begin position="338"/>
        <end position="358"/>
    </location>
</feature>
<feature type="compositionally biased region" description="Acidic residues" evidence="1">
    <location>
        <begin position="447"/>
        <end position="482"/>
    </location>
</feature>
<proteinExistence type="predicted"/>
<feature type="transmembrane region" description="Helical" evidence="2">
    <location>
        <begin position="244"/>
        <end position="266"/>
    </location>
</feature>
<keyword evidence="2" id="KW-0812">Transmembrane</keyword>